<sequence length="62" mass="6200">IGGASLAGGEGTILGAILGVILMNLISNGLNILGINPYWQSIAIGGILIIAVAADVLSRRKS</sequence>
<dbReference type="PANTHER" id="PTHR32196">
    <property type="entry name" value="ABC TRANSPORTER PERMEASE PROTEIN YPHD-RELATED-RELATED"/>
    <property type="match status" value="1"/>
</dbReference>
<dbReference type="AlphaFoldDB" id="X1FJS1"/>
<keyword evidence="1" id="KW-0472">Membrane</keyword>
<name>X1FJS1_9ZZZZ</name>
<evidence type="ECO:0000256" key="1">
    <source>
        <dbReference type="SAM" id="Phobius"/>
    </source>
</evidence>
<feature type="transmembrane region" description="Helical" evidence="1">
    <location>
        <begin position="12"/>
        <end position="32"/>
    </location>
</feature>
<dbReference type="EMBL" id="BARU01006196">
    <property type="protein sequence ID" value="GAH45921.1"/>
    <property type="molecule type" value="Genomic_DNA"/>
</dbReference>
<gene>
    <name evidence="2" type="ORF">S03H2_12166</name>
</gene>
<feature type="non-terminal residue" evidence="2">
    <location>
        <position position="1"/>
    </location>
</feature>
<evidence type="ECO:0008006" key="3">
    <source>
        <dbReference type="Google" id="ProtNLM"/>
    </source>
</evidence>
<organism evidence="2">
    <name type="scientific">marine sediment metagenome</name>
    <dbReference type="NCBI Taxonomy" id="412755"/>
    <lineage>
        <taxon>unclassified sequences</taxon>
        <taxon>metagenomes</taxon>
        <taxon>ecological metagenomes</taxon>
    </lineage>
</organism>
<evidence type="ECO:0000313" key="2">
    <source>
        <dbReference type="EMBL" id="GAH45921.1"/>
    </source>
</evidence>
<keyword evidence="1" id="KW-1133">Transmembrane helix</keyword>
<reference evidence="2" key="1">
    <citation type="journal article" date="2014" name="Front. Microbiol.">
        <title>High frequency of phylogenetically diverse reductive dehalogenase-homologous genes in deep subseafloor sedimentary metagenomes.</title>
        <authorList>
            <person name="Kawai M."/>
            <person name="Futagami T."/>
            <person name="Toyoda A."/>
            <person name="Takaki Y."/>
            <person name="Nishi S."/>
            <person name="Hori S."/>
            <person name="Arai W."/>
            <person name="Tsubouchi T."/>
            <person name="Morono Y."/>
            <person name="Uchiyama I."/>
            <person name="Ito T."/>
            <person name="Fujiyama A."/>
            <person name="Inagaki F."/>
            <person name="Takami H."/>
        </authorList>
    </citation>
    <scope>NUCLEOTIDE SEQUENCE</scope>
    <source>
        <strain evidence="2">Expedition CK06-06</strain>
    </source>
</reference>
<proteinExistence type="predicted"/>
<feature type="transmembrane region" description="Helical" evidence="1">
    <location>
        <begin position="38"/>
        <end position="57"/>
    </location>
</feature>
<accession>X1FJS1</accession>
<dbReference type="GO" id="GO:0005886">
    <property type="term" value="C:plasma membrane"/>
    <property type="evidence" value="ECO:0007669"/>
    <property type="project" value="TreeGrafter"/>
</dbReference>
<protein>
    <recommendedName>
        <fullName evidence="3">ABC transporter permease</fullName>
    </recommendedName>
</protein>
<comment type="caution">
    <text evidence="2">The sequence shown here is derived from an EMBL/GenBank/DDBJ whole genome shotgun (WGS) entry which is preliminary data.</text>
</comment>
<keyword evidence="1" id="KW-0812">Transmembrane</keyword>